<dbReference type="PATRIC" id="fig|1459.3.peg.1728"/>
<dbReference type="Pfam" id="PF04186">
    <property type="entry name" value="FxsA"/>
    <property type="match status" value="1"/>
</dbReference>
<evidence type="ECO:0000313" key="2">
    <source>
        <dbReference type="EMBL" id="KON86772.1"/>
    </source>
</evidence>
<protein>
    <submittedName>
        <fullName evidence="2">Exlusion protein FxsA</fullName>
    </submittedName>
</protein>
<reference evidence="3" key="1">
    <citation type="submission" date="2015-07" db="EMBL/GenBank/DDBJ databases">
        <title>Fjat-10036 dsm4.</title>
        <authorList>
            <person name="Liu B."/>
            <person name="Wang J."/>
            <person name="Zhu Y."/>
            <person name="Liu G."/>
            <person name="Chen Q."/>
            <person name="Chen Z."/>
            <person name="Lan J."/>
            <person name="Che J."/>
            <person name="Ge C."/>
            <person name="Shi H."/>
            <person name="Pan Z."/>
            <person name="Liu X."/>
        </authorList>
    </citation>
    <scope>NUCLEOTIDE SEQUENCE [LARGE SCALE GENOMIC DNA]</scope>
    <source>
        <strain evidence="3">DSM 4</strain>
    </source>
</reference>
<name>A0A0M0GB70_SPOGL</name>
<keyword evidence="1" id="KW-0812">Transmembrane</keyword>
<dbReference type="PANTHER" id="PTHR35335">
    <property type="entry name" value="UPF0716 PROTEIN FXSA"/>
    <property type="match status" value="1"/>
</dbReference>
<dbReference type="STRING" id="1459.AF332_08160"/>
<dbReference type="AlphaFoldDB" id="A0A0M0GB70"/>
<comment type="caution">
    <text evidence="2">The sequence shown here is derived from an EMBL/GenBank/DDBJ whole genome shotgun (WGS) entry which is preliminary data.</text>
</comment>
<gene>
    <name evidence="2" type="ORF">AF332_08160</name>
</gene>
<organism evidence="2 3">
    <name type="scientific">Sporosarcina globispora</name>
    <name type="common">Bacillus globisporus</name>
    <dbReference type="NCBI Taxonomy" id="1459"/>
    <lineage>
        <taxon>Bacteria</taxon>
        <taxon>Bacillati</taxon>
        <taxon>Bacillota</taxon>
        <taxon>Bacilli</taxon>
        <taxon>Bacillales</taxon>
        <taxon>Caryophanaceae</taxon>
        <taxon>Sporosarcina</taxon>
    </lineage>
</organism>
<keyword evidence="1" id="KW-1133">Transmembrane helix</keyword>
<dbReference type="PANTHER" id="PTHR35335:SF1">
    <property type="entry name" value="UPF0716 PROTEIN FXSA"/>
    <property type="match status" value="1"/>
</dbReference>
<keyword evidence="3" id="KW-1185">Reference proteome</keyword>
<dbReference type="EMBL" id="LGUF01000007">
    <property type="protein sequence ID" value="KON86772.1"/>
    <property type="molecule type" value="Genomic_DNA"/>
</dbReference>
<dbReference type="Proteomes" id="UP000037109">
    <property type="component" value="Unassembled WGS sequence"/>
</dbReference>
<proteinExistence type="predicted"/>
<keyword evidence="1" id="KW-0472">Membrane</keyword>
<dbReference type="NCBIfam" id="NF008528">
    <property type="entry name" value="PRK11463.1-2"/>
    <property type="match status" value="1"/>
</dbReference>
<dbReference type="InterPro" id="IPR007313">
    <property type="entry name" value="FxsA"/>
</dbReference>
<feature type="transmembrane region" description="Helical" evidence="1">
    <location>
        <begin position="70"/>
        <end position="99"/>
    </location>
</feature>
<evidence type="ECO:0000256" key="1">
    <source>
        <dbReference type="SAM" id="Phobius"/>
    </source>
</evidence>
<sequence length="128" mass="13930">MRYILLLMIIVPAAEIGVLLLSGSTIGLWPTLAIILLTGILGAYLAKKQGLETIRKIQDQLRYGQMPGDAILDGACILIGGTLLLTPGFITDALGFILFLPPARKVLKNILYIGLKKWMNKGTITIIR</sequence>
<feature type="transmembrane region" description="Helical" evidence="1">
    <location>
        <begin position="26"/>
        <end position="46"/>
    </location>
</feature>
<accession>A0A0M0GB70</accession>
<dbReference type="RefSeq" id="WP_053434139.1">
    <property type="nucleotide sequence ID" value="NZ_LGUF01000007.1"/>
</dbReference>
<dbReference type="GO" id="GO:0016020">
    <property type="term" value="C:membrane"/>
    <property type="evidence" value="ECO:0007669"/>
    <property type="project" value="InterPro"/>
</dbReference>
<evidence type="ECO:0000313" key="3">
    <source>
        <dbReference type="Proteomes" id="UP000037109"/>
    </source>
</evidence>
<dbReference type="OrthoDB" id="9792788at2"/>